<evidence type="ECO:0000313" key="2">
    <source>
        <dbReference type="EMBL" id="MEE1972051.1"/>
    </source>
</evidence>
<comment type="caution">
    <text evidence="2">The sequence shown here is derived from an EMBL/GenBank/DDBJ whole genome shotgun (WGS) entry which is preliminary data.</text>
</comment>
<keyword evidence="3" id="KW-1185">Reference proteome</keyword>
<name>A0ABU7IGI6_9FLAO</name>
<dbReference type="InterPro" id="IPR016181">
    <property type="entry name" value="Acyl_CoA_acyltransferase"/>
</dbReference>
<keyword evidence="2" id="KW-0808">Transferase</keyword>
<dbReference type="GO" id="GO:0016746">
    <property type="term" value="F:acyltransferase activity"/>
    <property type="evidence" value="ECO:0007669"/>
    <property type="project" value="UniProtKB-KW"/>
</dbReference>
<evidence type="ECO:0000313" key="3">
    <source>
        <dbReference type="Proteomes" id="UP001343698"/>
    </source>
</evidence>
<gene>
    <name evidence="2" type="ORF">V1H85_06315</name>
</gene>
<keyword evidence="2" id="KW-0012">Acyltransferase</keyword>
<dbReference type="Pfam" id="PF13673">
    <property type="entry name" value="Acetyltransf_10"/>
    <property type="match status" value="1"/>
</dbReference>
<dbReference type="InterPro" id="IPR000182">
    <property type="entry name" value="GNAT_dom"/>
</dbReference>
<dbReference type="Proteomes" id="UP001343698">
    <property type="component" value="Unassembled WGS sequence"/>
</dbReference>
<sequence length="242" mass="27035">MNKKIIEHLFEFWKHIGLNGGFLKKEKGFDSTNPTENSWPSKIFNVNIEDLDLKDLQQKIQSGKLPNSVAVYEQDIPGKILTSNGFVLTSTLKAMALTTNEISYENIKASDFLEVCSEYDAGLFAKVASKSFGYPVKRSTIIPLFDDPAFKLFLGKHQNSFPSCGMIYLDKNGISGIHMIGTKSEYRGLGLGKKMTQLLVNEALKNQSKKVYLVASEAGERIYAKMGFETYGVLESYGLQMN</sequence>
<protein>
    <submittedName>
        <fullName evidence="2">GNAT family N-acetyltransferase</fullName>
        <ecNumber evidence="2">2.3.1.-</ecNumber>
    </submittedName>
</protein>
<evidence type="ECO:0000259" key="1">
    <source>
        <dbReference type="PROSITE" id="PS51186"/>
    </source>
</evidence>
<dbReference type="EMBL" id="JAZDDF010000002">
    <property type="protein sequence ID" value="MEE1972051.1"/>
    <property type="molecule type" value="Genomic_DNA"/>
</dbReference>
<reference evidence="2 3" key="1">
    <citation type="submission" date="2024-01" db="EMBL/GenBank/DDBJ databases">
        <title>Maribacter spp. originated from different algae showed divergent polysaccharides utilization ability.</title>
        <authorList>
            <person name="Wang H."/>
            <person name="Wu Y."/>
        </authorList>
    </citation>
    <scope>NUCLEOTIDE SEQUENCE [LARGE SCALE GENOMIC DNA]</scope>
    <source>
        <strain evidence="2 3">KPT27_14</strain>
    </source>
</reference>
<dbReference type="EC" id="2.3.1.-" evidence="2"/>
<organism evidence="2 3">
    <name type="scientific">Maribacter flavus</name>
    <dbReference type="NCBI Taxonomy" id="1658664"/>
    <lineage>
        <taxon>Bacteria</taxon>
        <taxon>Pseudomonadati</taxon>
        <taxon>Bacteroidota</taxon>
        <taxon>Flavobacteriia</taxon>
        <taxon>Flavobacteriales</taxon>
        <taxon>Flavobacteriaceae</taxon>
        <taxon>Maribacter</taxon>
    </lineage>
</organism>
<dbReference type="RefSeq" id="WP_272636215.1">
    <property type="nucleotide sequence ID" value="NZ_JAZDDF010000002.1"/>
</dbReference>
<dbReference type="SUPFAM" id="SSF55729">
    <property type="entry name" value="Acyl-CoA N-acyltransferases (Nat)"/>
    <property type="match status" value="1"/>
</dbReference>
<dbReference type="PROSITE" id="PS51186">
    <property type="entry name" value="GNAT"/>
    <property type="match status" value="1"/>
</dbReference>
<dbReference type="CDD" id="cd04301">
    <property type="entry name" value="NAT_SF"/>
    <property type="match status" value="1"/>
</dbReference>
<proteinExistence type="predicted"/>
<accession>A0ABU7IGI6</accession>
<dbReference type="Gene3D" id="3.40.630.30">
    <property type="match status" value="1"/>
</dbReference>
<feature type="domain" description="N-acetyltransferase" evidence="1">
    <location>
        <begin position="102"/>
        <end position="242"/>
    </location>
</feature>